<dbReference type="Proteomes" id="UP000649739">
    <property type="component" value="Unassembled WGS sequence"/>
</dbReference>
<dbReference type="InterPro" id="IPR036628">
    <property type="entry name" value="Clp_N_dom_sf"/>
</dbReference>
<evidence type="ECO:0000259" key="2">
    <source>
        <dbReference type="PROSITE" id="PS51903"/>
    </source>
</evidence>
<sequence length="228" mass="24314">MKKPRLDDLIDGIRTGYPDQPLEQLTAAVIAADHLNEIADHLIGHFVDQARRSGASWTEIGNCIGVTKQAAQQRFTPKNDVNTFARFTEKARKAVVQSQEEARAGNQREITVGHLLLGLLSSPDSLAIRILADQNVTPADLRAAVTATLPEPGTGDSPALIPFNGGAKKALELTAREALRLGHNYVGTEHMLLALLAVDGDADGLLRGLGVDAEKAETFLLALLGTAT</sequence>
<evidence type="ECO:0000313" key="4">
    <source>
        <dbReference type="Proteomes" id="UP000649739"/>
    </source>
</evidence>
<protein>
    <recommendedName>
        <fullName evidence="2">Clp R domain-containing protein</fullName>
    </recommendedName>
</protein>
<dbReference type="Pfam" id="PF02861">
    <property type="entry name" value="Clp_N"/>
    <property type="match status" value="1"/>
</dbReference>
<evidence type="ECO:0000313" key="3">
    <source>
        <dbReference type="EMBL" id="GGJ74699.1"/>
    </source>
</evidence>
<keyword evidence="1" id="KW-0677">Repeat</keyword>
<dbReference type="InterPro" id="IPR044217">
    <property type="entry name" value="CLPT1/2"/>
</dbReference>
<dbReference type="InterPro" id="IPR004176">
    <property type="entry name" value="Clp_R_N"/>
</dbReference>
<reference evidence="3" key="2">
    <citation type="submission" date="2020-09" db="EMBL/GenBank/DDBJ databases">
        <authorList>
            <person name="Sun Q."/>
            <person name="Ohkuma M."/>
        </authorList>
    </citation>
    <scope>NUCLEOTIDE SEQUENCE</scope>
    <source>
        <strain evidence="3">JCM 3090</strain>
    </source>
</reference>
<organism evidence="3 4">
    <name type="scientific">Pilimelia anulata</name>
    <dbReference type="NCBI Taxonomy" id="53371"/>
    <lineage>
        <taxon>Bacteria</taxon>
        <taxon>Bacillati</taxon>
        <taxon>Actinomycetota</taxon>
        <taxon>Actinomycetes</taxon>
        <taxon>Micromonosporales</taxon>
        <taxon>Micromonosporaceae</taxon>
        <taxon>Pilimelia</taxon>
    </lineage>
</organism>
<gene>
    <name evidence="3" type="ORF">GCM10010123_00810</name>
</gene>
<name>A0A8J3F5R2_9ACTN</name>
<proteinExistence type="predicted"/>
<feature type="domain" description="Clp R" evidence="2">
    <location>
        <begin position="84"/>
        <end position="226"/>
    </location>
</feature>
<accession>A0A8J3F5R2</accession>
<dbReference type="AlphaFoldDB" id="A0A8J3F5R2"/>
<dbReference type="Gene3D" id="1.10.1780.10">
    <property type="entry name" value="Clp, N-terminal domain"/>
    <property type="match status" value="1"/>
</dbReference>
<dbReference type="RefSeq" id="WP_189167978.1">
    <property type="nucleotide sequence ID" value="NZ_BMQB01000001.1"/>
</dbReference>
<dbReference type="PROSITE" id="PS51903">
    <property type="entry name" value="CLP_R"/>
    <property type="match status" value="1"/>
</dbReference>
<reference evidence="3" key="1">
    <citation type="journal article" date="2014" name="Int. J. Syst. Evol. Microbiol.">
        <title>Complete genome sequence of Corynebacterium casei LMG S-19264T (=DSM 44701T), isolated from a smear-ripened cheese.</title>
        <authorList>
            <consortium name="US DOE Joint Genome Institute (JGI-PGF)"/>
            <person name="Walter F."/>
            <person name="Albersmeier A."/>
            <person name="Kalinowski J."/>
            <person name="Ruckert C."/>
        </authorList>
    </citation>
    <scope>NUCLEOTIDE SEQUENCE</scope>
    <source>
        <strain evidence="3">JCM 3090</strain>
    </source>
</reference>
<dbReference type="EMBL" id="BMQB01000001">
    <property type="protein sequence ID" value="GGJ74699.1"/>
    <property type="molecule type" value="Genomic_DNA"/>
</dbReference>
<comment type="caution">
    <text evidence="3">The sequence shown here is derived from an EMBL/GenBank/DDBJ whole genome shotgun (WGS) entry which is preliminary data.</text>
</comment>
<dbReference type="PANTHER" id="PTHR47016">
    <property type="entry name" value="ATP-DEPENDENT CLP PROTEASE ATP-BINDING SUBUNIT CLPT1, CHLOROPLASTIC"/>
    <property type="match status" value="1"/>
</dbReference>
<dbReference type="PANTHER" id="PTHR47016:SF5">
    <property type="entry name" value="CLP DOMAIN SUPERFAMILY PROTEIN"/>
    <property type="match status" value="1"/>
</dbReference>
<dbReference type="SUPFAM" id="SSF81923">
    <property type="entry name" value="Double Clp-N motif"/>
    <property type="match status" value="1"/>
</dbReference>
<keyword evidence="4" id="KW-1185">Reference proteome</keyword>
<evidence type="ECO:0000256" key="1">
    <source>
        <dbReference type="PROSITE-ProRule" id="PRU01251"/>
    </source>
</evidence>